<keyword evidence="1" id="KW-0812">Transmembrane</keyword>
<feature type="transmembrane region" description="Helical" evidence="1">
    <location>
        <begin position="21"/>
        <end position="38"/>
    </location>
</feature>
<evidence type="ECO:0000313" key="2">
    <source>
        <dbReference type="EMBL" id="PPK77518.1"/>
    </source>
</evidence>
<gene>
    <name evidence="2" type="ORF">BXY41_11657</name>
</gene>
<dbReference type="Proteomes" id="UP000237749">
    <property type="component" value="Unassembled WGS sequence"/>
</dbReference>
<organism evidence="2 3">
    <name type="scientific">Lacrimispora xylanisolvens</name>
    <dbReference type="NCBI Taxonomy" id="384636"/>
    <lineage>
        <taxon>Bacteria</taxon>
        <taxon>Bacillati</taxon>
        <taxon>Bacillota</taxon>
        <taxon>Clostridia</taxon>
        <taxon>Lachnospirales</taxon>
        <taxon>Lachnospiraceae</taxon>
        <taxon>Lacrimispora</taxon>
    </lineage>
</organism>
<dbReference type="EMBL" id="PTJA01000016">
    <property type="protein sequence ID" value="PPK77518.1"/>
    <property type="molecule type" value="Genomic_DNA"/>
</dbReference>
<name>A0A2S6HJ61_9FIRM</name>
<evidence type="ECO:0000256" key="1">
    <source>
        <dbReference type="SAM" id="Phobius"/>
    </source>
</evidence>
<keyword evidence="3" id="KW-1185">Reference proteome</keyword>
<evidence type="ECO:0000313" key="3">
    <source>
        <dbReference type="Proteomes" id="UP000237749"/>
    </source>
</evidence>
<comment type="caution">
    <text evidence="2">The sequence shown here is derived from an EMBL/GenBank/DDBJ whole genome shotgun (WGS) entry which is preliminary data.</text>
</comment>
<dbReference type="AlphaFoldDB" id="A0A2S6HJ61"/>
<accession>A0A2S6HJ61</accession>
<keyword evidence="1" id="KW-1133">Transmembrane helix</keyword>
<proteinExistence type="predicted"/>
<keyword evidence="1" id="KW-0472">Membrane</keyword>
<protein>
    <submittedName>
        <fullName evidence="2">Uncharacterized protein</fullName>
    </submittedName>
</protein>
<sequence>MNYINMNPMGHNIRTAPHREVLLINYYYHILVLLKASYRQFSHLHDYF</sequence>
<reference evidence="2 3" key="1">
    <citation type="submission" date="2018-02" db="EMBL/GenBank/DDBJ databases">
        <title>Genomic Encyclopedia of Archaeal and Bacterial Type Strains, Phase II (KMG-II): from individual species to whole genera.</title>
        <authorList>
            <person name="Goeker M."/>
        </authorList>
    </citation>
    <scope>NUCLEOTIDE SEQUENCE [LARGE SCALE GENOMIC DNA]</scope>
    <source>
        <strain evidence="2 3">DSM 3808</strain>
    </source>
</reference>